<evidence type="ECO:0000313" key="1">
    <source>
        <dbReference type="EMBL" id="KAA8574060.1"/>
    </source>
</evidence>
<keyword evidence="2" id="KW-1185">Reference proteome</keyword>
<dbReference type="Proteomes" id="UP000322873">
    <property type="component" value="Unassembled WGS sequence"/>
</dbReference>
<dbReference type="EMBL" id="VICG01000003">
    <property type="protein sequence ID" value="KAA8574060.1"/>
    <property type="molecule type" value="Genomic_DNA"/>
</dbReference>
<dbReference type="AlphaFoldDB" id="A0A5M9JZH6"/>
<reference evidence="1 2" key="1">
    <citation type="submission" date="2019-06" db="EMBL/GenBank/DDBJ databases">
        <title>Genome Sequence of the Brown Rot Fungal Pathogen Monilinia fructicola.</title>
        <authorList>
            <person name="De Miccolis Angelini R.M."/>
            <person name="Landi L."/>
            <person name="Abate D."/>
            <person name="Pollastro S."/>
            <person name="Romanazzi G."/>
            <person name="Faretra F."/>
        </authorList>
    </citation>
    <scope>NUCLEOTIDE SEQUENCE [LARGE SCALE GENOMIC DNA]</scope>
    <source>
        <strain evidence="1 2">Mfrc123</strain>
    </source>
</reference>
<accession>A0A5M9JZH6</accession>
<protein>
    <submittedName>
        <fullName evidence="1">Uncharacterized protein</fullName>
    </submittedName>
</protein>
<evidence type="ECO:0000313" key="2">
    <source>
        <dbReference type="Proteomes" id="UP000322873"/>
    </source>
</evidence>
<comment type="caution">
    <text evidence="1">The sequence shown here is derived from an EMBL/GenBank/DDBJ whole genome shotgun (WGS) entry which is preliminary data.</text>
</comment>
<sequence length="80" mass="10008">MIWPHVKFLKDPISPFCIFFLLQLDRNKSKRKLFLFPRSLKTLPFYFHYNFFLEFDLKNLFRVFRTWCIIILFFTLEFSS</sequence>
<name>A0A5M9JZH6_MONFR</name>
<organism evidence="1 2">
    <name type="scientific">Monilinia fructicola</name>
    <name type="common">Brown rot fungus</name>
    <name type="synonym">Ciboria fructicola</name>
    <dbReference type="NCBI Taxonomy" id="38448"/>
    <lineage>
        <taxon>Eukaryota</taxon>
        <taxon>Fungi</taxon>
        <taxon>Dikarya</taxon>
        <taxon>Ascomycota</taxon>
        <taxon>Pezizomycotina</taxon>
        <taxon>Leotiomycetes</taxon>
        <taxon>Helotiales</taxon>
        <taxon>Sclerotiniaceae</taxon>
        <taxon>Monilinia</taxon>
    </lineage>
</organism>
<proteinExistence type="predicted"/>
<gene>
    <name evidence="1" type="ORF">EYC84_005589</name>
</gene>